<proteinExistence type="predicted"/>
<gene>
    <name evidence="2" type="ORF">Zmor_020181</name>
</gene>
<reference evidence="2" key="1">
    <citation type="journal article" date="2023" name="G3 (Bethesda)">
        <title>Whole genome assemblies of Zophobas morio and Tenebrio molitor.</title>
        <authorList>
            <person name="Kaur S."/>
            <person name="Stinson S.A."/>
            <person name="diCenzo G.C."/>
        </authorList>
    </citation>
    <scope>NUCLEOTIDE SEQUENCE</scope>
    <source>
        <strain evidence="2">QUZm001</strain>
    </source>
</reference>
<dbReference type="EMBL" id="JALNTZ010000006">
    <property type="protein sequence ID" value="KAJ3648371.1"/>
    <property type="molecule type" value="Genomic_DNA"/>
</dbReference>
<keyword evidence="3" id="KW-1185">Reference proteome</keyword>
<name>A0AA38I4W5_9CUCU</name>
<evidence type="ECO:0000313" key="3">
    <source>
        <dbReference type="Proteomes" id="UP001168821"/>
    </source>
</evidence>
<dbReference type="Pfam" id="PF00650">
    <property type="entry name" value="CRAL_TRIO"/>
    <property type="match status" value="1"/>
</dbReference>
<dbReference type="GO" id="GO:0016020">
    <property type="term" value="C:membrane"/>
    <property type="evidence" value="ECO:0007669"/>
    <property type="project" value="TreeGrafter"/>
</dbReference>
<dbReference type="PANTHER" id="PTHR10174:SF213">
    <property type="entry name" value="CRAL-TRIO DOMAIN-CONTAINING PROTEIN"/>
    <property type="match status" value="1"/>
</dbReference>
<dbReference type="SUPFAM" id="SSF52087">
    <property type="entry name" value="CRAL/TRIO domain"/>
    <property type="match status" value="1"/>
</dbReference>
<protein>
    <recommendedName>
        <fullName evidence="1">CRAL-TRIO domain-containing protein</fullName>
    </recommendedName>
</protein>
<evidence type="ECO:0000259" key="1">
    <source>
        <dbReference type="Pfam" id="PF00650"/>
    </source>
</evidence>
<dbReference type="GO" id="GO:1902936">
    <property type="term" value="F:phosphatidylinositol bisphosphate binding"/>
    <property type="evidence" value="ECO:0007669"/>
    <property type="project" value="TreeGrafter"/>
</dbReference>
<dbReference type="PANTHER" id="PTHR10174">
    <property type="entry name" value="ALPHA-TOCOPHEROL TRANSFER PROTEIN-RELATED"/>
    <property type="match status" value="1"/>
</dbReference>
<accession>A0AA38I4W5</accession>
<comment type="caution">
    <text evidence="2">The sequence shown here is derived from an EMBL/GenBank/DDBJ whole genome shotgun (WGS) entry which is preliminary data.</text>
</comment>
<feature type="domain" description="CRAL-TRIO" evidence="1">
    <location>
        <begin position="94"/>
        <end position="241"/>
    </location>
</feature>
<dbReference type="Gene3D" id="3.40.525.10">
    <property type="entry name" value="CRAL-TRIO lipid binding domain"/>
    <property type="match status" value="1"/>
</dbReference>
<sequence length="292" mass="33659">MALNSVDIKTIYAEDSKLEEKNVNALVKWVENQPHLPKIGDFEAFLFLKKSHYSLAHAQTTIDTFFTLKNLWPEALLETNFANSPQLQEIFDTMIIMVLPKRTPEGNAILFLKPLNENMINFNLESFIKYVHMVCMLDVYLNGPPNGHVSVYDIEHFPQCFIPEMDYGTLKNFFYYIEEAVPTMLVKEIHFYNTNPNRDEIVGIYESVVPKSLLRMVFTHESLDDLRKYVPKECLPEECGGLLEPAAVLHEKSKRELVKNGAFFESHGQLVVDESKRPVGNMIAQNMFGFKK</sequence>
<dbReference type="CDD" id="cd00170">
    <property type="entry name" value="SEC14"/>
    <property type="match status" value="1"/>
</dbReference>
<dbReference type="InterPro" id="IPR001251">
    <property type="entry name" value="CRAL-TRIO_dom"/>
</dbReference>
<dbReference type="AlphaFoldDB" id="A0AA38I4W5"/>
<evidence type="ECO:0000313" key="2">
    <source>
        <dbReference type="EMBL" id="KAJ3648371.1"/>
    </source>
</evidence>
<dbReference type="InterPro" id="IPR036865">
    <property type="entry name" value="CRAL-TRIO_dom_sf"/>
</dbReference>
<dbReference type="Proteomes" id="UP001168821">
    <property type="component" value="Unassembled WGS sequence"/>
</dbReference>
<organism evidence="2 3">
    <name type="scientific">Zophobas morio</name>
    <dbReference type="NCBI Taxonomy" id="2755281"/>
    <lineage>
        <taxon>Eukaryota</taxon>
        <taxon>Metazoa</taxon>
        <taxon>Ecdysozoa</taxon>
        <taxon>Arthropoda</taxon>
        <taxon>Hexapoda</taxon>
        <taxon>Insecta</taxon>
        <taxon>Pterygota</taxon>
        <taxon>Neoptera</taxon>
        <taxon>Endopterygota</taxon>
        <taxon>Coleoptera</taxon>
        <taxon>Polyphaga</taxon>
        <taxon>Cucujiformia</taxon>
        <taxon>Tenebrionidae</taxon>
        <taxon>Zophobas</taxon>
    </lineage>
</organism>